<dbReference type="RefSeq" id="XP_064671131.1">
    <property type="nucleotide sequence ID" value="XM_064817636.1"/>
</dbReference>
<gene>
    <name evidence="4" type="ORF">N656DRAFT_797427</name>
</gene>
<feature type="chain" id="PRO_5042868090" description="Peptidase C45 hydrolase domain-containing protein" evidence="2">
    <location>
        <begin position="24"/>
        <end position="483"/>
    </location>
</feature>
<feature type="compositionally biased region" description="Low complexity" evidence="1">
    <location>
        <begin position="448"/>
        <end position="468"/>
    </location>
</feature>
<feature type="domain" description="Peptidase C45 hydrolase" evidence="3">
    <location>
        <begin position="221"/>
        <end position="409"/>
    </location>
</feature>
<keyword evidence="2" id="KW-0732">Signal</keyword>
<dbReference type="NCBIfam" id="NF040521">
    <property type="entry name" value="C45_proenzyme"/>
    <property type="match status" value="1"/>
</dbReference>
<comment type="caution">
    <text evidence="4">The sequence shown here is derived from an EMBL/GenBank/DDBJ whole genome shotgun (WGS) entry which is preliminary data.</text>
</comment>
<dbReference type="PANTHER" id="PTHR34180:SF1">
    <property type="entry name" value="BETA-ALANYL-DOPAMINE_CARCININE HYDROLASE"/>
    <property type="match status" value="1"/>
</dbReference>
<dbReference type="EMBL" id="MU853339">
    <property type="protein sequence ID" value="KAK4113561.1"/>
    <property type="molecule type" value="Genomic_DNA"/>
</dbReference>
<dbReference type="Proteomes" id="UP001302812">
    <property type="component" value="Unassembled WGS sequence"/>
</dbReference>
<proteinExistence type="predicted"/>
<dbReference type="Pfam" id="PF03417">
    <property type="entry name" value="AAT"/>
    <property type="match status" value="1"/>
</dbReference>
<dbReference type="InterPro" id="IPR005079">
    <property type="entry name" value="Peptidase_C45_hydrolase"/>
</dbReference>
<dbReference type="PANTHER" id="PTHR34180">
    <property type="entry name" value="PEPTIDASE C45"/>
    <property type="match status" value="1"/>
</dbReference>
<name>A0AAN6TFK2_9PEZI</name>
<evidence type="ECO:0000313" key="4">
    <source>
        <dbReference type="EMBL" id="KAK4113561.1"/>
    </source>
</evidence>
<evidence type="ECO:0000256" key="2">
    <source>
        <dbReference type="SAM" id="SignalP"/>
    </source>
</evidence>
<dbReference type="Gene3D" id="3.60.60.10">
    <property type="entry name" value="Penicillin V Acylase, Chain A"/>
    <property type="match status" value="1"/>
</dbReference>
<dbReference type="GeneID" id="89941761"/>
<dbReference type="Gene3D" id="1.10.10.2120">
    <property type="match status" value="1"/>
</dbReference>
<reference evidence="4" key="1">
    <citation type="journal article" date="2023" name="Mol. Phylogenet. Evol.">
        <title>Genome-scale phylogeny and comparative genomics of the fungal order Sordariales.</title>
        <authorList>
            <person name="Hensen N."/>
            <person name="Bonometti L."/>
            <person name="Westerberg I."/>
            <person name="Brannstrom I.O."/>
            <person name="Guillou S."/>
            <person name="Cros-Aarteil S."/>
            <person name="Calhoun S."/>
            <person name="Haridas S."/>
            <person name="Kuo A."/>
            <person name="Mondo S."/>
            <person name="Pangilinan J."/>
            <person name="Riley R."/>
            <person name="LaButti K."/>
            <person name="Andreopoulos B."/>
            <person name="Lipzen A."/>
            <person name="Chen C."/>
            <person name="Yan M."/>
            <person name="Daum C."/>
            <person name="Ng V."/>
            <person name="Clum A."/>
            <person name="Steindorff A."/>
            <person name="Ohm R.A."/>
            <person name="Martin F."/>
            <person name="Silar P."/>
            <person name="Natvig D.O."/>
            <person name="Lalanne C."/>
            <person name="Gautier V."/>
            <person name="Ament-Velasquez S.L."/>
            <person name="Kruys A."/>
            <person name="Hutchinson M.I."/>
            <person name="Powell A.J."/>
            <person name="Barry K."/>
            <person name="Miller A.N."/>
            <person name="Grigoriev I.V."/>
            <person name="Debuchy R."/>
            <person name="Gladieux P."/>
            <person name="Hiltunen Thoren M."/>
            <person name="Johannesson H."/>
        </authorList>
    </citation>
    <scope>NUCLEOTIDE SEQUENCE</scope>
    <source>
        <strain evidence="4">CBS 508.74</strain>
    </source>
</reference>
<evidence type="ECO:0000256" key="1">
    <source>
        <dbReference type="SAM" id="MobiDB-lite"/>
    </source>
</evidence>
<accession>A0AAN6TFK2</accession>
<sequence length="483" mass="53270">MLSDNKHKTVALSLLCALPNATASDLKEDPVRISEINFKARPESYAGVVLVGGPHERGLIYGKTFAKKIKLNVDHTLKHGGLPAWDICWRIVKQVYLPSLRRLWPSGLQELMGMSAGANLRVEKLIMLNARDDLATINHLLQDTSSQRSAVLGEAEAMDETFSVSFARATQEDEVIAVQSWNSSRPLHDKNLIVYLEIHHEPSEALPVIFTVTEAGLLAGSGMNSSGISLTSNRLFSSADFVPEPGGSYLPSMCQQRILLACSSTKMAYPLCQILARHCSRHFLISDRHGPPVSLEIAPKNIFLHRDGFDRSVLLHTNHFQSFEAFLARQKVADRYQGRSSYWNLSRLRSLLGPRKGQKFTMPDVVRIFSDHADSLGTICQRTTSHKTTALFVIYNLTRRMISICKGPPQENRMIHFTFDDDGHGLLGLPLPGILEEGPPSRKHRRTSSAGSSVSTASPVSSVSSAPPLDEGIGIVDSADEED</sequence>
<dbReference type="AlphaFoldDB" id="A0AAN6TFK2"/>
<feature type="signal peptide" evidence="2">
    <location>
        <begin position="1"/>
        <end position="23"/>
    </location>
</feature>
<reference evidence="4" key="2">
    <citation type="submission" date="2023-05" db="EMBL/GenBank/DDBJ databases">
        <authorList>
            <consortium name="Lawrence Berkeley National Laboratory"/>
            <person name="Steindorff A."/>
            <person name="Hensen N."/>
            <person name="Bonometti L."/>
            <person name="Westerberg I."/>
            <person name="Brannstrom I.O."/>
            <person name="Guillou S."/>
            <person name="Cros-Aarteil S."/>
            <person name="Calhoun S."/>
            <person name="Haridas S."/>
            <person name="Kuo A."/>
            <person name="Mondo S."/>
            <person name="Pangilinan J."/>
            <person name="Riley R."/>
            <person name="Labutti K."/>
            <person name="Andreopoulos B."/>
            <person name="Lipzen A."/>
            <person name="Chen C."/>
            <person name="Yanf M."/>
            <person name="Daum C."/>
            <person name="Ng V."/>
            <person name="Clum A."/>
            <person name="Ohm R."/>
            <person name="Martin F."/>
            <person name="Silar P."/>
            <person name="Natvig D."/>
            <person name="Lalanne C."/>
            <person name="Gautier V."/>
            <person name="Ament-Velasquez S.L."/>
            <person name="Kruys A."/>
            <person name="Hutchinson M.I."/>
            <person name="Powell A.J."/>
            <person name="Barry K."/>
            <person name="Miller A.N."/>
            <person name="Grigoriev I.V."/>
            <person name="Debuchy R."/>
            <person name="Gladieux P."/>
            <person name="Thoren M.H."/>
            <person name="Johannesson H."/>
        </authorList>
    </citation>
    <scope>NUCLEOTIDE SEQUENCE</scope>
    <source>
        <strain evidence="4">CBS 508.74</strain>
    </source>
</reference>
<feature type="region of interest" description="Disordered" evidence="1">
    <location>
        <begin position="430"/>
        <end position="483"/>
    </location>
</feature>
<keyword evidence="5" id="KW-1185">Reference proteome</keyword>
<evidence type="ECO:0000259" key="3">
    <source>
        <dbReference type="Pfam" id="PF03417"/>
    </source>
</evidence>
<dbReference type="InterPro" id="IPR047794">
    <property type="entry name" value="C45_proenzyme-like"/>
</dbReference>
<dbReference type="InterPro" id="IPR047801">
    <property type="entry name" value="Peptidase_C45"/>
</dbReference>
<organism evidence="4 5">
    <name type="scientific">Canariomyces notabilis</name>
    <dbReference type="NCBI Taxonomy" id="2074819"/>
    <lineage>
        <taxon>Eukaryota</taxon>
        <taxon>Fungi</taxon>
        <taxon>Dikarya</taxon>
        <taxon>Ascomycota</taxon>
        <taxon>Pezizomycotina</taxon>
        <taxon>Sordariomycetes</taxon>
        <taxon>Sordariomycetidae</taxon>
        <taxon>Sordariales</taxon>
        <taxon>Chaetomiaceae</taxon>
        <taxon>Canariomyces</taxon>
    </lineage>
</organism>
<evidence type="ECO:0000313" key="5">
    <source>
        <dbReference type="Proteomes" id="UP001302812"/>
    </source>
</evidence>
<protein>
    <recommendedName>
        <fullName evidence="3">Peptidase C45 hydrolase domain-containing protein</fullName>
    </recommendedName>
</protein>